<name>A0ABS8AUS5_9BACT</name>
<feature type="domain" description="Outer membrane protein beta-barrel" evidence="2">
    <location>
        <begin position="25"/>
        <end position="177"/>
    </location>
</feature>
<proteinExistence type="predicted"/>
<dbReference type="Proteomes" id="UP001165296">
    <property type="component" value="Unassembled WGS sequence"/>
</dbReference>
<comment type="caution">
    <text evidence="3">The sequence shown here is derived from an EMBL/GenBank/DDBJ whole genome shotgun (WGS) entry which is preliminary data.</text>
</comment>
<evidence type="ECO:0000256" key="1">
    <source>
        <dbReference type="SAM" id="SignalP"/>
    </source>
</evidence>
<accession>A0ABS8AUS5</accession>
<feature type="signal peptide" evidence="1">
    <location>
        <begin position="1"/>
        <end position="20"/>
    </location>
</feature>
<gene>
    <name evidence="3" type="ORF">LGH74_16225</name>
</gene>
<evidence type="ECO:0000259" key="2">
    <source>
        <dbReference type="Pfam" id="PF13568"/>
    </source>
</evidence>
<reference evidence="3" key="1">
    <citation type="submission" date="2021-10" db="EMBL/GenBank/DDBJ databases">
        <authorList>
            <person name="Dean J.D."/>
            <person name="Kim M.K."/>
            <person name="Newey C.N."/>
            <person name="Stoker T.S."/>
            <person name="Thompson D.W."/>
            <person name="Grose J.H."/>
        </authorList>
    </citation>
    <scope>NUCLEOTIDE SEQUENCE</scope>
    <source>
        <strain evidence="3">BT178</strain>
    </source>
</reference>
<dbReference type="Pfam" id="PF13568">
    <property type="entry name" value="OMP_b-brl_2"/>
    <property type="match status" value="1"/>
</dbReference>
<keyword evidence="1" id="KW-0732">Signal</keyword>
<evidence type="ECO:0000313" key="4">
    <source>
        <dbReference type="Proteomes" id="UP001165296"/>
    </source>
</evidence>
<evidence type="ECO:0000313" key="3">
    <source>
        <dbReference type="EMBL" id="MCB2409541.1"/>
    </source>
</evidence>
<protein>
    <submittedName>
        <fullName evidence="3">PorT family protein</fullName>
    </submittedName>
</protein>
<dbReference type="RefSeq" id="WP_226177260.1">
    <property type="nucleotide sequence ID" value="NZ_JAJADR010000004.1"/>
</dbReference>
<keyword evidence="4" id="KW-1185">Reference proteome</keyword>
<feature type="chain" id="PRO_5045640257" evidence="1">
    <location>
        <begin position="21"/>
        <end position="203"/>
    </location>
</feature>
<dbReference type="InterPro" id="IPR025665">
    <property type="entry name" value="Beta-barrel_OMP_2"/>
</dbReference>
<sequence length="203" mass="21654">MKRILLSALLLAGLAATASAQSVGSIGVKAGFNYSSIEGKNIDVDYRPGYSAGFFLNAPLSADGALSLQQEVSFAVKGSKAEEGGAKETLHLGYIETPLVLRYKKSNIFVEGGLQAGILVDTKYTLKVDDEELSTNKASDLGLSSFDLSYVGGVGYQMENGFQAGLRYTRSFTNLFNEDDLLGGTKGRNSVFQLYVAYSLSGK</sequence>
<organism evidence="3 4">
    <name type="scientific">Hymenobacter lucidus</name>
    <dbReference type="NCBI Taxonomy" id="2880930"/>
    <lineage>
        <taxon>Bacteria</taxon>
        <taxon>Pseudomonadati</taxon>
        <taxon>Bacteroidota</taxon>
        <taxon>Cytophagia</taxon>
        <taxon>Cytophagales</taxon>
        <taxon>Hymenobacteraceae</taxon>
        <taxon>Hymenobacter</taxon>
    </lineage>
</organism>
<dbReference type="EMBL" id="JAJADR010000004">
    <property type="protein sequence ID" value="MCB2409541.1"/>
    <property type="molecule type" value="Genomic_DNA"/>
</dbReference>